<dbReference type="OrthoDB" id="3366509at2"/>
<dbReference type="GO" id="GO:0016787">
    <property type="term" value="F:hydrolase activity"/>
    <property type="evidence" value="ECO:0007669"/>
    <property type="project" value="UniProtKB-KW"/>
</dbReference>
<name>A0A2N3XV94_SACSN</name>
<dbReference type="Pfam" id="PF00561">
    <property type="entry name" value="Abhydrolase_1"/>
    <property type="match status" value="1"/>
</dbReference>
<feature type="domain" description="AB hydrolase-1" evidence="1">
    <location>
        <begin position="10"/>
        <end position="119"/>
    </location>
</feature>
<proteinExistence type="predicted"/>
<comment type="caution">
    <text evidence="2">The sequence shown here is derived from an EMBL/GenBank/DDBJ whole genome shotgun (WGS) entry which is preliminary data.</text>
</comment>
<accession>A0A2N3XV94</accession>
<gene>
    <name evidence="2" type="ORF">A8926_2221</name>
</gene>
<dbReference type="SUPFAM" id="SSF53474">
    <property type="entry name" value="alpha/beta-Hydrolases"/>
    <property type="match status" value="1"/>
</dbReference>
<evidence type="ECO:0000313" key="2">
    <source>
        <dbReference type="EMBL" id="PKW14592.1"/>
    </source>
</evidence>
<reference evidence="2" key="1">
    <citation type="submission" date="2017-12" db="EMBL/GenBank/DDBJ databases">
        <title>Sequencing the genomes of 1000 Actinobacteria strains.</title>
        <authorList>
            <person name="Klenk H.-P."/>
        </authorList>
    </citation>
    <scope>NUCLEOTIDE SEQUENCE [LARGE SCALE GENOMIC DNA]</scope>
    <source>
        <strain evidence="2">DSM 44228</strain>
    </source>
</reference>
<dbReference type="Proteomes" id="UP000233786">
    <property type="component" value="Unassembled WGS sequence"/>
</dbReference>
<evidence type="ECO:0000259" key="1">
    <source>
        <dbReference type="Pfam" id="PF00561"/>
    </source>
</evidence>
<dbReference type="RefSeq" id="WP_049887623.1">
    <property type="nucleotide sequence ID" value="NZ_CP061007.1"/>
</dbReference>
<sequence length="202" mass="22167">MSRASGTTTVLLVLHGGKAVSRSPVRPTQLTYRRMLPFARTAHRATARLGAAVWVLRNRTQGWNEPMLDPVADARWALGIIRATHPNARVALIGHSMGARVALRLASEPDVTAVCALAPWTIGSEPVKHLPGRRVWIVHGDRDRITPAESSLVYARRARESGAEITRHVVAGSGHAMLRRAGQWHRHVRRFALTCAAERSPA</sequence>
<organism evidence="2 3">
    <name type="scientific">Saccharopolyspora spinosa</name>
    <dbReference type="NCBI Taxonomy" id="60894"/>
    <lineage>
        <taxon>Bacteria</taxon>
        <taxon>Bacillati</taxon>
        <taxon>Actinomycetota</taxon>
        <taxon>Actinomycetes</taxon>
        <taxon>Pseudonocardiales</taxon>
        <taxon>Pseudonocardiaceae</taxon>
        <taxon>Saccharopolyspora</taxon>
    </lineage>
</organism>
<protein>
    <submittedName>
        <fullName evidence="2">Alpha/beta hydrolase family protein</fullName>
    </submittedName>
</protein>
<dbReference type="InterPro" id="IPR029058">
    <property type="entry name" value="AB_hydrolase_fold"/>
</dbReference>
<evidence type="ECO:0000313" key="3">
    <source>
        <dbReference type="Proteomes" id="UP000233786"/>
    </source>
</evidence>
<dbReference type="EMBL" id="PJNB01000001">
    <property type="protein sequence ID" value="PKW14592.1"/>
    <property type="molecule type" value="Genomic_DNA"/>
</dbReference>
<keyword evidence="3" id="KW-1185">Reference proteome</keyword>
<dbReference type="Gene3D" id="3.40.50.1820">
    <property type="entry name" value="alpha/beta hydrolase"/>
    <property type="match status" value="1"/>
</dbReference>
<dbReference type="AlphaFoldDB" id="A0A2N3XV94"/>
<keyword evidence="2" id="KW-0378">Hydrolase</keyword>
<dbReference type="STRING" id="994479.GCA_000194155_01855"/>
<dbReference type="InterPro" id="IPR000073">
    <property type="entry name" value="AB_hydrolase_1"/>
</dbReference>